<dbReference type="InterPro" id="IPR051285">
    <property type="entry name" value="NADH_oxidoreductase_modular"/>
</dbReference>
<keyword evidence="6" id="KW-1185">Reference proteome</keyword>
<dbReference type="Proteomes" id="UP001623591">
    <property type="component" value="Unassembled WGS sequence"/>
</dbReference>
<evidence type="ECO:0000313" key="5">
    <source>
        <dbReference type="EMBL" id="MFL0245628.1"/>
    </source>
</evidence>
<keyword evidence="3" id="KW-0408">Iron</keyword>
<dbReference type="SUPFAM" id="SSF56281">
    <property type="entry name" value="Metallo-hydrolase/oxidoreductase"/>
    <property type="match status" value="1"/>
</dbReference>
<name>A0ABW8SYW9_9CLOT</name>
<evidence type="ECO:0000256" key="2">
    <source>
        <dbReference type="ARBA" id="ARBA00022982"/>
    </source>
</evidence>
<evidence type="ECO:0000313" key="6">
    <source>
        <dbReference type="Proteomes" id="UP001623591"/>
    </source>
</evidence>
<dbReference type="SMART" id="SM00849">
    <property type="entry name" value="Lactamase_B"/>
    <property type="match status" value="1"/>
</dbReference>
<dbReference type="EMBL" id="JBJHZZ010000001">
    <property type="protein sequence ID" value="MFL0245628.1"/>
    <property type="molecule type" value="Genomic_DNA"/>
</dbReference>
<protein>
    <submittedName>
        <fullName evidence="5">MBL fold metallo-hydrolase</fullName>
    </submittedName>
</protein>
<dbReference type="InterPro" id="IPR036866">
    <property type="entry name" value="RibonucZ/Hydroxyglut_hydro"/>
</dbReference>
<evidence type="ECO:0000259" key="4">
    <source>
        <dbReference type="SMART" id="SM00849"/>
    </source>
</evidence>
<dbReference type="InterPro" id="IPR045761">
    <property type="entry name" value="ODP_dom"/>
</dbReference>
<keyword evidence="1" id="KW-0813">Transport</keyword>
<feature type="domain" description="Metallo-beta-lactamase" evidence="4">
    <location>
        <begin position="21"/>
        <end position="205"/>
    </location>
</feature>
<evidence type="ECO:0000256" key="1">
    <source>
        <dbReference type="ARBA" id="ARBA00022448"/>
    </source>
</evidence>
<dbReference type="PANTHER" id="PTHR32145">
    <property type="entry name" value="DIFLAVIN FLAVOPROTEIN A 2-RELATED"/>
    <property type="match status" value="1"/>
</dbReference>
<keyword evidence="2" id="KW-0249">Electron transport</keyword>
<dbReference type="Gene3D" id="3.60.15.10">
    <property type="entry name" value="Ribonuclease Z/Hydroxyacylglutathione hydrolase-like"/>
    <property type="match status" value="1"/>
</dbReference>
<evidence type="ECO:0000256" key="3">
    <source>
        <dbReference type="ARBA" id="ARBA00023004"/>
    </source>
</evidence>
<comment type="caution">
    <text evidence="5">The sequence shown here is derived from an EMBL/GenBank/DDBJ whole genome shotgun (WGS) entry which is preliminary data.</text>
</comment>
<reference evidence="5 6" key="1">
    <citation type="submission" date="2024-11" db="EMBL/GenBank/DDBJ databases">
        <authorList>
            <person name="Heng Y.C."/>
            <person name="Lim A.C.H."/>
            <person name="Lee J.K.Y."/>
            <person name="Kittelmann S."/>
        </authorList>
    </citation>
    <scope>NUCLEOTIDE SEQUENCE [LARGE SCALE GENOMIC DNA]</scope>
    <source>
        <strain evidence="5 6">WILCCON 0185</strain>
    </source>
</reference>
<dbReference type="InterPro" id="IPR001279">
    <property type="entry name" value="Metallo-B-lactamas"/>
</dbReference>
<accession>A0ABW8SYW9</accession>
<dbReference type="RefSeq" id="WP_406768083.1">
    <property type="nucleotide sequence ID" value="NZ_JBJHZZ010000001.1"/>
</dbReference>
<dbReference type="Pfam" id="PF19583">
    <property type="entry name" value="ODP"/>
    <property type="match status" value="1"/>
</dbReference>
<gene>
    <name evidence="5" type="ORF">ACJDUG_01390</name>
</gene>
<organism evidence="5 6">
    <name type="scientific">Candidatus Clostridium stratigraminis</name>
    <dbReference type="NCBI Taxonomy" id="3381661"/>
    <lineage>
        <taxon>Bacteria</taxon>
        <taxon>Bacillati</taxon>
        <taxon>Bacillota</taxon>
        <taxon>Clostridia</taxon>
        <taxon>Eubacteriales</taxon>
        <taxon>Clostridiaceae</taxon>
        <taxon>Clostridium</taxon>
    </lineage>
</organism>
<proteinExistence type="predicted"/>
<sequence>MSAIYEDLYQFSSYVPAIDLSFHQYLLMGEEPMLIHTGSVQAAEALLPQLKEVLGERKLKYIFVSHFESDECGGLAYVLKHFPDAVTICSRETANQLRGFGIINNAVAKAPGEKIICKDSEFEFIGYPSEVHLWEGLLLIENKRGIFFSSDLVFEFGKASGIVKEGSWQSEVENITAFQVPDKEAKAKLQETLLKFKPKFVAAGHGTCMKF</sequence>
<dbReference type="PANTHER" id="PTHR32145:SF11">
    <property type="entry name" value="DIFLAVIN FLAVOPROTEIN A 2-RELATED"/>
    <property type="match status" value="1"/>
</dbReference>